<feature type="compositionally biased region" description="Basic and acidic residues" evidence="1">
    <location>
        <begin position="1"/>
        <end position="17"/>
    </location>
</feature>
<dbReference type="EMBL" id="BMDU01000001">
    <property type="protein sequence ID" value="GFZ80267.1"/>
    <property type="molecule type" value="Genomic_DNA"/>
</dbReference>
<feature type="compositionally biased region" description="Basic and acidic residues" evidence="1">
    <location>
        <begin position="62"/>
        <end position="85"/>
    </location>
</feature>
<gene>
    <name evidence="2" type="ORF">GCM10019071_06480</name>
</gene>
<evidence type="ECO:0000313" key="2">
    <source>
        <dbReference type="EMBL" id="GFZ80267.1"/>
    </source>
</evidence>
<dbReference type="Proteomes" id="UP000628109">
    <property type="component" value="Unassembled WGS sequence"/>
</dbReference>
<feature type="region of interest" description="Disordered" evidence="1">
    <location>
        <begin position="1"/>
        <end position="95"/>
    </location>
</feature>
<name>A0ABQ1ENS0_SPHSA</name>
<comment type="caution">
    <text evidence="2">The sequence shown here is derived from an EMBL/GenBank/DDBJ whole genome shotgun (WGS) entry which is preliminary data.</text>
</comment>
<dbReference type="RefSeq" id="WP_044660025.1">
    <property type="nucleotide sequence ID" value="NZ_BMDU01000001.1"/>
</dbReference>
<keyword evidence="3" id="KW-1185">Reference proteome</keyword>
<organism evidence="2 3">
    <name type="scientific">Sphingobium fuliginis (strain ATCC 27551)</name>
    <dbReference type="NCBI Taxonomy" id="336203"/>
    <lineage>
        <taxon>Bacteria</taxon>
        <taxon>Pseudomonadati</taxon>
        <taxon>Pseudomonadota</taxon>
        <taxon>Alphaproteobacteria</taxon>
        <taxon>Sphingomonadales</taxon>
        <taxon>Sphingomonadaceae</taxon>
        <taxon>Sphingobium</taxon>
    </lineage>
</organism>
<protein>
    <submittedName>
        <fullName evidence="2">Uncharacterized protein</fullName>
    </submittedName>
</protein>
<feature type="compositionally biased region" description="Basic and acidic residues" evidence="1">
    <location>
        <begin position="29"/>
        <end position="45"/>
    </location>
</feature>
<accession>A0ABQ1ENS0</accession>
<sequence>MDEPRKTRSLPTEHTRDPNISTENQPEGAARRPSDSLDREPDRDPLSGGAIPSNYDPRTMTRRGEEEDSRAGREDAGAKSRREEGSGSPAGRRSD</sequence>
<reference evidence="3" key="1">
    <citation type="journal article" date="2019" name="Int. J. Syst. Evol. Microbiol.">
        <title>The Global Catalogue of Microorganisms (GCM) 10K type strain sequencing project: providing services to taxonomists for standard genome sequencing and annotation.</title>
        <authorList>
            <consortium name="The Broad Institute Genomics Platform"/>
            <consortium name="The Broad Institute Genome Sequencing Center for Infectious Disease"/>
            <person name="Wu L."/>
            <person name="Ma J."/>
        </authorList>
    </citation>
    <scope>NUCLEOTIDE SEQUENCE [LARGE SCALE GENOMIC DNA]</scope>
    <source>
        <strain evidence="3">CCM 7327</strain>
    </source>
</reference>
<evidence type="ECO:0000256" key="1">
    <source>
        <dbReference type="SAM" id="MobiDB-lite"/>
    </source>
</evidence>
<proteinExistence type="predicted"/>
<evidence type="ECO:0000313" key="3">
    <source>
        <dbReference type="Proteomes" id="UP000628109"/>
    </source>
</evidence>